<keyword evidence="3" id="KW-1185">Reference proteome</keyword>
<proteinExistence type="predicted"/>
<comment type="caution">
    <text evidence="2">The sequence shown here is derived from an EMBL/GenBank/DDBJ whole genome shotgun (WGS) entry which is preliminary data.</text>
</comment>
<dbReference type="Pfam" id="PF04612">
    <property type="entry name" value="T2SSM"/>
    <property type="match status" value="1"/>
</dbReference>
<keyword evidence="1" id="KW-1133">Transmembrane helix</keyword>
<protein>
    <submittedName>
        <fullName evidence="2">General secretion pathway protein M</fullName>
    </submittedName>
</protein>
<accession>A0ABX0XIX1</accession>
<dbReference type="Proteomes" id="UP000734218">
    <property type="component" value="Unassembled WGS sequence"/>
</dbReference>
<evidence type="ECO:0000313" key="2">
    <source>
        <dbReference type="EMBL" id="NJC33288.1"/>
    </source>
</evidence>
<dbReference type="RefSeq" id="WP_167953156.1">
    <property type="nucleotide sequence ID" value="NZ_JAATJE010000001.1"/>
</dbReference>
<dbReference type="EMBL" id="JAATJE010000001">
    <property type="protein sequence ID" value="NJC33288.1"/>
    <property type="molecule type" value="Genomic_DNA"/>
</dbReference>
<organism evidence="2 3">
    <name type="scientific">Sphingomonas jejuensis</name>
    <dbReference type="NCBI Taxonomy" id="904715"/>
    <lineage>
        <taxon>Bacteria</taxon>
        <taxon>Pseudomonadati</taxon>
        <taxon>Pseudomonadota</taxon>
        <taxon>Alphaproteobacteria</taxon>
        <taxon>Sphingomonadales</taxon>
        <taxon>Sphingomonadaceae</taxon>
        <taxon>Sphingomonas</taxon>
    </lineage>
</organism>
<reference evidence="2 3" key="1">
    <citation type="submission" date="2020-03" db="EMBL/GenBank/DDBJ databases">
        <title>Genomic Encyclopedia of Type Strains, Phase IV (KMG-IV): sequencing the most valuable type-strain genomes for metagenomic binning, comparative biology and taxonomic classification.</title>
        <authorList>
            <person name="Goeker M."/>
        </authorList>
    </citation>
    <scope>NUCLEOTIDE SEQUENCE [LARGE SCALE GENOMIC DNA]</scope>
    <source>
        <strain evidence="2 3">DSM 27651</strain>
    </source>
</reference>
<evidence type="ECO:0000313" key="3">
    <source>
        <dbReference type="Proteomes" id="UP000734218"/>
    </source>
</evidence>
<sequence>MTERFQAWWRLRSVREQRLLLVMAGLFLVVFLWIGIIGPIADARAGAWSRHEEAVATLGRVRADAAALRAIARRPAAPLDAPLATVVSNAASAAGFASAGVSAQGTARVTVSIASARPGALFPLIADLERRGILVERIAVRANADQTLGADMTLIGRGIR</sequence>
<name>A0ABX0XIX1_9SPHN</name>
<evidence type="ECO:0000256" key="1">
    <source>
        <dbReference type="SAM" id="Phobius"/>
    </source>
</evidence>
<keyword evidence="1" id="KW-0812">Transmembrane</keyword>
<gene>
    <name evidence="2" type="ORF">GGR88_000762</name>
</gene>
<keyword evidence="1" id="KW-0472">Membrane</keyword>
<feature type="transmembrane region" description="Helical" evidence="1">
    <location>
        <begin position="20"/>
        <end position="41"/>
    </location>
</feature>
<dbReference type="InterPro" id="IPR007690">
    <property type="entry name" value="T2SS_GspM"/>
</dbReference>